<gene>
    <name evidence="3" type="ORF">AVDCRST_MAG59-2440</name>
</gene>
<name>A0A6J4UUE8_9BACT</name>
<evidence type="ECO:0000256" key="1">
    <source>
        <dbReference type="ARBA" id="ARBA00004418"/>
    </source>
</evidence>
<dbReference type="SUPFAM" id="SSF53850">
    <property type="entry name" value="Periplasmic binding protein-like II"/>
    <property type="match status" value="1"/>
</dbReference>
<comment type="similarity">
    <text evidence="2">Belongs to the bacterial solute-binding protein 1 family.</text>
</comment>
<comment type="subcellular location">
    <subcellularLocation>
        <location evidence="1">Periplasm</location>
    </subcellularLocation>
</comment>
<dbReference type="EMBL" id="CADCWF010000148">
    <property type="protein sequence ID" value="CAA9558322.1"/>
    <property type="molecule type" value="Genomic_DNA"/>
</dbReference>
<accession>A0A6J4UUE8</accession>
<dbReference type="CDD" id="cd13585">
    <property type="entry name" value="PBP2_TMBP_like"/>
    <property type="match status" value="1"/>
</dbReference>
<protein>
    <submittedName>
        <fullName evidence="3">Uncharacterized protein</fullName>
    </submittedName>
</protein>
<evidence type="ECO:0000256" key="2">
    <source>
        <dbReference type="ARBA" id="ARBA00008520"/>
    </source>
</evidence>
<dbReference type="Gene3D" id="3.40.190.10">
    <property type="entry name" value="Periplasmic binding protein-like II"/>
    <property type="match status" value="2"/>
</dbReference>
<dbReference type="InterPro" id="IPR006059">
    <property type="entry name" value="SBP"/>
</dbReference>
<dbReference type="PANTHER" id="PTHR43649">
    <property type="entry name" value="ARABINOSE-BINDING PROTEIN-RELATED"/>
    <property type="match status" value="1"/>
</dbReference>
<dbReference type="GO" id="GO:0042597">
    <property type="term" value="C:periplasmic space"/>
    <property type="evidence" value="ECO:0007669"/>
    <property type="project" value="UniProtKB-SubCell"/>
</dbReference>
<organism evidence="3">
    <name type="scientific">uncultured Thermomicrobiales bacterium</name>
    <dbReference type="NCBI Taxonomy" id="1645740"/>
    <lineage>
        <taxon>Bacteria</taxon>
        <taxon>Pseudomonadati</taxon>
        <taxon>Thermomicrobiota</taxon>
        <taxon>Thermomicrobia</taxon>
        <taxon>Thermomicrobiales</taxon>
        <taxon>environmental samples</taxon>
    </lineage>
</organism>
<reference evidence="3" key="1">
    <citation type="submission" date="2020-02" db="EMBL/GenBank/DDBJ databases">
        <authorList>
            <person name="Meier V. D."/>
        </authorList>
    </citation>
    <scope>NUCLEOTIDE SEQUENCE</scope>
    <source>
        <strain evidence="3">AVDCRST_MAG59</strain>
    </source>
</reference>
<dbReference type="PANTHER" id="PTHR43649:SF12">
    <property type="entry name" value="DIACETYLCHITOBIOSE BINDING PROTEIN DASA"/>
    <property type="match status" value="1"/>
</dbReference>
<dbReference type="AlphaFoldDB" id="A0A6J4UUE8"/>
<evidence type="ECO:0000313" key="3">
    <source>
        <dbReference type="EMBL" id="CAA9558322.1"/>
    </source>
</evidence>
<sequence length="409" mass="45150">MTLRLMTHNTLEQPAGEFFRQMIAEFEEANPDITIQIEEVPNADILTKLTAYAEGNDLPDVIDGQFGLASFVNLDAALDITDRVEAEGLRESFIPVALQAGIDGEGRILGLPFYTGTDALYYRTDHFEEAGLDPNAPPKTWQELADTAKALTNPRAGRYGFGMYGKTHTIRVVHFMQNNGPDGDMLRLNRDTGIWTILVNSPESIEAIEYMVSLAREHKVVPPNVVEMDYPANVAAFAAGNTSMLTTGPWGAQTFISTNPEIEGKFGVALHPTPDGETPVLRQGSLIYAVGRTTEHPDEAFRFLKWFTHDRQPFFAANAKYGPTTKAALEDPAIAEDPFLSVFLEQSLSAVVEPYEVELGDWNRMKDQFDPEWQAALIGSKDVTTALNTAASRFAEILGDRGELKYPVS</sequence>
<dbReference type="Pfam" id="PF01547">
    <property type="entry name" value="SBP_bac_1"/>
    <property type="match status" value="1"/>
</dbReference>
<proteinExistence type="inferred from homology"/>
<dbReference type="InterPro" id="IPR050490">
    <property type="entry name" value="Bact_solute-bd_prot1"/>
</dbReference>